<dbReference type="InterPro" id="IPR037143">
    <property type="entry name" value="4-PPantetheinyl_Trfase_dom_sf"/>
</dbReference>
<dbReference type="RefSeq" id="WP_142452853.1">
    <property type="nucleotide sequence ID" value="NZ_FXTP01000001.1"/>
</dbReference>
<dbReference type="AlphaFoldDB" id="A0A521AS77"/>
<keyword evidence="5" id="KW-1185">Reference proteome</keyword>
<organism evidence="4 5">
    <name type="scientific">Gracilimonas mengyeensis</name>
    <dbReference type="NCBI Taxonomy" id="1302730"/>
    <lineage>
        <taxon>Bacteria</taxon>
        <taxon>Pseudomonadati</taxon>
        <taxon>Balneolota</taxon>
        <taxon>Balneolia</taxon>
        <taxon>Balneolales</taxon>
        <taxon>Balneolaceae</taxon>
        <taxon>Gracilimonas</taxon>
    </lineage>
</organism>
<reference evidence="4 5" key="1">
    <citation type="submission" date="2017-05" db="EMBL/GenBank/DDBJ databases">
        <authorList>
            <person name="Varghese N."/>
            <person name="Submissions S."/>
        </authorList>
    </citation>
    <scope>NUCLEOTIDE SEQUENCE [LARGE SCALE GENOMIC DNA]</scope>
    <source>
        <strain evidence="4 5">DSM 21985</strain>
    </source>
</reference>
<accession>A0A521AS77</accession>
<dbReference type="GO" id="GO:0019878">
    <property type="term" value="P:lysine biosynthetic process via aminoadipic acid"/>
    <property type="evidence" value="ECO:0007669"/>
    <property type="project" value="TreeGrafter"/>
</dbReference>
<sequence>MKKIDTTKIPLWPDRVILGSADIASDMSLDILTEEEVEAINGFKHPNRKNEFVTARHLFRYLLGQLDIHTEQVTLTKEESGKPVAFFRGKKLYVSFSHSIEKVYCALSQIYDVGLDVEPLDRKINPAVLARMLNEREQNSLKQESPVALWTMKEAVVKSMGTGLRTNLCDLTIIRKDEDQYYVDFNNDKSFEICSFSQAKHQIALAY</sequence>
<evidence type="ECO:0000313" key="4">
    <source>
        <dbReference type="EMBL" id="SMO37611.1"/>
    </source>
</evidence>
<dbReference type="InterPro" id="IPR050559">
    <property type="entry name" value="P-Pant_transferase_sf"/>
</dbReference>
<dbReference type="EMBL" id="FXTP01000001">
    <property type="protein sequence ID" value="SMO37611.1"/>
    <property type="molecule type" value="Genomic_DNA"/>
</dbReference>
<evidence type="ECO:0000256" key="1">
    <source>
        <dbReference type="ARBA" id="ARBA00010990"/>
    </source>
</evidence>
<dbReference type="Pfam" id="PF01648">
    <property type="entry name" value="ACPS"/>
    <property type="match status" value="1"/>
</dbReference>
<dbReference type="GO" id="GO:0008897">
    <property type="term" value="F:holo-[acyl-carrier-protein] synthase activity"/>
    <property type="evidence" value="ECO:0007669"/>
    <property type="project" value="InterPro"/>
</dbReference>
<evidence type="ECO:0000313" key="5">
    <source>
        <dbReference type="Proteomes" id="UP000317557"/>
    </source>
</evidence>
<keyword evidence="2 4" id="KW-0808">Transferase</keyword>
<evidence type="ECO:0000259" key="3">
    <source>
        <dbReference type="Pfam" id="PF01648"/>
    </source>
</evidence>
<name>A0A521AS77_9BACT</name>
<dbReference type="GO" id="GO:0005829">
    <property type="term" value="C:cytosol"/>
    <property type="evidence" value="ECO:0007669"/>
    <property type="project" value="TreeGrafter"/>
</dbReference>
<dbReference type="OrthoDB" id="9808281at2"/>
<protein>
    <submittedName>
        <fullName evidence="4">4'-phosphopantetheinyl transferase superfamily protein</fullName>
    </submittedName>
</protein>
<dbReference type="Proteomes" id="UP000317557">
    <property type="component" value="Unassembled WGS sequence"/>
</dbReference>
<dbReference type="Gene3D" id="3.90.470.20">
    <property type="entry name" value="4'-phosphopantetheinyl transferase domain"/>
    <property type="match status" value="2"/>
</dbReference>
<dbReference type="InterPro" id="IPR008278">
    <property type="entry name" value="4-PPantetheinyl_Trfase_dom"/>
</dbReference>
<dbReference type="PANTHER" id="PTHR12215:SF10">
    <property type="entry name" value="L-AMINOADIPATE-SEMIALDEHYDE DEHYDROGENASE-PHOSPHOPANTETHEINYL TRANSFERASE"/>
    <property type="match status" value="1"/>
</dbReference>
<feature type="domain" description="4'-phosphopantetheinyl transferase" evidence="3">
    <location>
        <begin position="113"/>
        <end position="205"/>
    </location>
</feature>
<evidence type="ECO:0000256" key="2">
    <source>
        <dbReference type="ARBA" id="ARBA00022679"/>
    </source>
</evidence>
<comment type="similarity">
    <text evidence="1">Belongs to the P-Pant transferase superfamily. Gsp/Sfp/HetI/AcpT family.</text>
</comment>
<gene>
    <name evidence="4" type="ORF">SAMN06265219_101343</name>
</gene>
<dbReference type="PANTHER" id="PTHR12215">
    <property type="entry name" value="PHOSPHOPANTETHEINE TRANSFERASE"/>
    <property type="match status" value="1"/>
</dbReference>
<dbReference type="GO" id="GO:0000287">
    <property type="term" value="F:magnesium ion binding"/>
    <property type="evidence" value="ECO:0007669"/>
    <property type="project" value="InterPro"/>
</dbReference>
<proteinExistence type="inferred from homology"/>
<dbReference type="SUPFAM" id="SSF56214">
    <property type="entry name" value="4'-phosphopantetheinyl transferase"/>
    <property type="match status" value="2"/>
</dbReference>